<dbReference type="EMBL" id="CP048649">
    <property type="protein sequence ID" value="QIB68831.1"/>
    <property type="molecule type" value="Genomic_DNA"/>
</dbReference>
<evidence type="ECO:0000256" key="2">
    <source>
        <dbReference type="ARBA" id="ARBA00022448"/>
    </source>
</evidence>
<keyword evidence="2" id="KW-0813">Transport</keyword>
<evidence type="ECO:0000256" key="8">
    <source>
        <dbReference type="SAM" id="Phobius"/>
    </source>
</evidence>
<dbReference type="InterPro" id="IPR045324">
    <property type="entry name" value="Small_multidrug_res"/>
</dbReference>
<dbReference type="KEGG" id="abut:Ami103574_05615"/>
<protein>
    <submittedName>
        <fullName evidence="9">Multidrug efflux SMR transporter</fullName>
    </submittedName>
</protein>
<evidence type="ECO:0000256" key="5">
    <source>
        <dbReference type="ARBA" id="ARBA00022989"/>
    </source>
</evidence>
<feature type="transmembrane region" description="Helical" evidence="8">
    <location>
        <begin position="84"/>
        <end position="102"/>
    </location>
</feature>
<keyword evidence="6 8" id="KW-0472">Membrane</keyword>
<feature type="transmembrane region" description="Helical" evidence="8">
    <location>
        <begin position="57"/>
        <end position="78"/>
    </location>
</feature>
<evidence type="ECO:0000256" key="4">
    <source>
        <dbReference type="ARBA" id="ARBA00022692"/>
    </source>
</evidence>
<evidence type="ECO:0000313" key="10">
    <source>
        <dbReference type="Proteomes" id="UP000466848"/>
    </source>
</evidence>
<dbReference type="GO" id="GO:0022857">
    <property type="term" value="F:transmembrane transporter activity"/>
    <property type="evidence" value="ECO:0007669"/>
    <property type="project" value="InterPro"/>
</dbReference>
<keyword evidence="4 7" id="KW-0812">Transmembrane</keyword>
<dbReference type="PANTHER" id="PTHR30561:SF1">
    <property type="entry name" value="MULTIDRUG TRANSPORTER EMRE"/>
    <property type="match status" value="1"/>
</dbReference>
<comment type="subcellular location">
    <subcellularLocation>
        <location evidence="1 7">Cell membrane</location>
        <topology evidence="1 7">Multi-pass membrane protein</topology>
    </subcellularLocation>
</comment>
<organism evidence="9 10">
    <name type="scientific">Aminipila butyrica</name>
    <dbReference type="NCBI Taxonomy" id="433296"/>
    <lineage>
        <taxon>Bacteria</taxon>
        <taxon>Bacillati</taxon>
        <taxon>Bacillota</taxon>
        <taxon>Clostridia</taxon>
        <taxon>Peptostreptococcales</taxon>
        <taxon>Anaerovoracaceae</taxon>
        <taxon>Aminipila</taxon>
    </lineage>
</organism>
<dbReference type="InterPro" id="IPR037185">
    <property type="entry name" value="EmrE-like"/>
</dbReference>
<feature type="transmembrane region" description="Helical" evidence="8">
    <location>
        <begin position="30"/>
        <end position="50"/>
    </location>
</feature>
<evidence type="ECO:0000256" key="7">
    <source>
        <dbReference type="RuleBase" id="RU003942"/>
    </source>
</evidence>
<accession>A0A858BS90</accession>
<proteinExistence type="inferred from homology"/>
<evidence type="ECO:0000256" key="3">
    <source>
        <dbReference type="ARBA" id="ARBA00022475"/>
    </source>
</evidence>
<evidence type="ECO:0000256" key="1">
    <source>
        <dbReference type="ARBA" id="ARBA00004651"/>
    </source>
</evidence>
<dbReference type="Pfam" id="PF00893">
    <property type="entry name" value="Multi_Drug_Res"/>
    <property type="match status" value="1"/>
</dbReference>
<dbReference type="FunFam" id="1.10.3730.20:FF:000001">
    <property type="entry name" value="Quaternary ammonium compound resistance transporter SugE"/>
    <property type="match status" value="1"/>
</dbReference>
<keyword evidence="5 8" id="KW-1133">Transmembrane helix</keyword>
<sequence length="107" mass="11755">MSWFFLFCAIVFELIATTLMKASVGFSKWLPTVGTFLGYFISFTCLSFCLKKMDVSLAYAIWSAAGTIIISIIGVWLFGEQLNTLKIVSILFIVIGVVGLNLSGMAH</sequence>
<gene>
    <name evidence="9" type="ORF">Ami103574_05615</name>
</gene>
<evidence type="ECO:0000313" key="9">
    <source>
        <dbReference type="EMBL" id="QIB68831.1"/>
    </source>
</evidence>
<dbReference type="AlphaFoldDB" id="A0A858BS90"/>
<keyword evidence="3" id="KW-1003">Cell membrane</keyword>
<reference evidence="9 10" key="1">
    <citation type="submission" date="2020-02" db="EMBL/GenBank/DDBJ databases">
        <authorList>
            <person name="Kim Y.B."/>
            <person name="Roh S.W."/>
        </authorList>
    </citation>
    <scope>NUCLEOTIDE SEQUENCE [LARGE SCALE GENOMIC DNA]</scope>
    <source>
        <strain evidence="9 10">DSM 103574</strain>
    </source>
</reference>
<keyword evidence="10" id="KW-1185">Reference proteome</keyword>
<evidence type="ECO:0000256" key="6">
    <source>
        <dbReference type="ARBA" id="ARBA00023136"/>
    </source>
</evidence>
<dbReference type="InterPro" id="IPR000390">
    <property type="entry name" value="Small_drug/metabolite_transptr"/>
</dbReference>
<dbReference type="RefSeq" id="WP_163065694.1">
    <property type="nucleotide sequence ID" value="NZ_CP048649.1"/>
</dbReference>
<dbReference type="GO" id="GO:0005886">
    <property type="term" value="C:plasma membrane"/>
    <property type="evidence" value="ECO:0007669"/>
    <property type="project" value="UniProtKB-SubCell"/>
</dbReference>
<name>A0A858BS90_9FIRM</name>
<dbReference type="Gene3D" id="1.10.3730.20">
    <property type="match status" value="1"/>
</dbReference>
<dbReference type="Proteomes" id="UP000466848">
    <property type="component" value="Chromosome"/>
</dbReference>
<dbReference type="SUPFAM" id="SSF103481">
    <property type="entry name" value="Multidrug resistance efflux transporter EmrE"/>
    <property type="match status" value="1"/>
</dbReference>
<dbReference type="PANTHER" id="PTHR30561">
    <property type="entry name" value="SMR FAMILY PROTON-DEPENDENT DRUG EFFLUX TRANSPORTER SUGE"/>
    <property type="match status" value="1"/>
</dbReference>
<comment type="similarity">
    <text evidence="7">Belongs to the drug/metabolite transporter (DMT) superfamily. Small multidrug resistance (SMR) (TC 2.A.7.1) family.</text>
</comment>